<comment type="caution">
    <text evidence="2">The sequence shown here is derived from an EMBL/GenBank/DDBJ whole genome shotgun (WGS) entry which is preliminary data.</text>
</comment>
<gene>
    <name evidence="2" type="ORF">ACFSQ0_03140</name>
</gene>
<keyword evidence="3" id="KW-1185">Reference proteome</keyword>
<accession>A0ABW5SCW0</accession>
<evidence type="ECO:0000313" key="3">
    <source>
        <dbReference type="Proteomes" id="UP001597357"/>
    </source>
</evidence>
<name>A0ABW5SCW0_9FLAO</name>
<sequence length="152" mass="17704">METKIEHPKTEIITSEFPKQIGFVNDFENIFTEEQKTQLTKFLTYYQNTSYREIAVITLDSVPKNMEFDQYAIRLSDNWKVGKNNDGNGLTVVLSKTLKAVRISTTDKTKELYLSDEFCKNVIDQNMIPEFKKGNYYDGVLLGLNELIKKWI</sequence>
<dbReference type="PANTHER" id="PTHR30373">
    <property type="entry name" value="UPF0603 PROTEIN YGCG"/>
    <property type="match status" value="1"/>
</dbReference>
<dbReference type="Proteomes" id="UP001597357">
    <property type="component" value="Unassembled WGS sequence"/>
</dbReference>
<evidence type="ECO:0000313" key="2">
    <source>
        <dbReference type="EMBL" id="MFD2696974.1"/>
    </source>
</evidence>
<dbReference type="Pfam" id="PF04536">
    <property type="entry name" value="TPM_phosphatase"/>
    <property type="match status" value="1"/>
</dbReference>
<dbReference type="InterPro" id="IPR007621">
    <property type="entry name" value="TPM_dom"/>
</dbReference>
<organism evidence="2 3">
    <name type="scientific">Mesonia sediminis</name>
    <dbReference type="NCBI Taxonomy" id="1703946"/>
    <lineage>
        <taxon>Bacteria</taxon>
        <taxon>Pseudomonadati</taxon>
        <taxon>Bacteroidota</taxon>
        <taxon>Flavobacteriia</taxon>
        <taxon>Flavobacteriales</taxon>
        <taxon>Flavobacteriaceae</taxon>
        <taxon>Mesonia</taxon>
    </lineage>
</organism>
<protein>
    <submittedName>
        <fullName evidence="2">TPM domain-containing protein</fullName>
    </submittedName>
</protein>
<reference evidence="3" key="1">
    <citation type="journal article" date="2019" name="Int. J. Syst. Evol. Microbiol.">
        <title>The Global Catalogue of Microorganisms (GCM) 10K type strain sequencing project: providing services to taxonomists for standard genome sequencing and annotation.</title>
        <authorList>
            <consortium name="The Broad Institute Genomics Platform"/>
            <consortium name="The Broad Institute Genome Sequencing Center for Infectious Disease"/>
            <person name="Wu L."/>
            <person name="Ma J."/>
        </authorList>
    </citation>
    <scope>NUCLEOTIDE SEQUENCE [LARGE SCALE GENOMIC DNA]</scope>
    <source>
        <strain evidence="3">KCTC 42255</strain>
    </source>
</reference>
<dbReference type="RefSeq" id="WP_379043993.1">
    <property type="nucleotide sequence ID" value="NZ_JBHULZ010000015.1"/>
</dbReference>
<dbReference type="Gene3D" id="3.10.310.50">
    <property type="match status" value="1"/>
</dbReference>
<feature type="domain" description="TPM" evidence="1">
    <location>
        <begin position="24"/>
        <end position="149"/>
    </location>
</feature>
<dbReference type="EMBL" id="JBHULZ010000015">
    <property type="protein sequence ID" value="MFD2696974.1"/>
    <property type="molecule type" value="Genomic_DNA"/>
</dbReference>
<evidence type="ECO:0000259" key="1">
    <source>
        <dbReference type="Pfam" id="PF04536"/>
    </source>
</evidence>
<dbReference type="PANTHER" id="PTHR30373:SF2">
    <property type="entry name" value="UPF0603 PROTEIN YGCG"/>
    <property type="match status" value="1"/>
</dbReference>
<proteinExistence type="predicted"/>